<organism evidence="1 2">
    <name type="scientific">Sphingomonas aurea</name>
    <dbReference type="NCBI Taxonomy" id="3063994"/>
    <lineage>
        <taxon>Bacteria</taxon>
        <taxon>Pseudomonadati</taxon>
        <taxon>Pseudomonadota</taxon>
        <taxon>Alphaproteobacteria</taxon>
        <taxon>Sphingomonadales</taxon>
        <taxon>Sphingomonadaceae</taxon>
        <taxon>Sphingomonas</taxon>
    </lineage>
</organism>
<reference evidence="1 2" key="1">
    <citation type="submission" date="2023-07" db="EMBL/GenBank/DDBJ databases">
        <authorList>
            <person name="Kim M.K."/>
        </authorList>
    </citation>
    <scope>NUCLEOTIDE SEQUENCE [LARGE SCALE GENOMIC DNA]</scope>
    <source>
        <strain evidence="1 2">KR1UV-12</strain>
    </source>
</reference>
<comment type="caution">
    <text evidence="1">The sequence shown here is derived from an EMBL/GenBank/DDBJ whole genome shotgun (WGS) entry which is preliminary data.</text>
</comment>
<sequence length="105" mass="10945">MSRRGRDPSAPLVRALLADAAAAGCRASAESSEAADWSSATFVGARHRLVLSAPHGPALSHWLAGLSSARLALPHALVGELRVDRVEQSGTRRRIALSALTIEAA</sequence>
<dbReference type="EMBL" id="JAUUDS010000001">
    <property type="protein sequence ID" value="MDP1025844.1"/>
    <property type="molecule type" value="Genomic_DNA"/>
</dbReference>
<gene>
    <name evidence="1" type="ORF">Q5H91_01325</name>
</gene>
<name>A0ABT9EFV5_9SPHN</name>
<evidence type="ECO:0000313" key="2">
    <source>
        <dbReference type="Proteomes" id="UP001230685"/>
    </source>
</evidence>
<evidence type="ECO:0000313" key="1">
    <source>
        <dbReference type="EMBL" id="MDP1025844.1"/>
    </source>
</evidence>
<protein>
    <submittedName>
        <fullName evidence="1">Uncharacterized protein</fullName>
    </submittedName>
</protein>
<dbReference type="RefSeq" id="WP_305171424.1">
    <property type="nucleotide sequence ID" value="NZ_JAUUDS010000001.1"/>
</dbReference>
<keyword evidence="2" id="KW-1185">Reference proteome</keyword>
<dbReference type="Proteomes" id="UP001230685">
    <property type="component" value="Unassembled WGS sequence"/>
</dbReference>
<accession>A0ABT9EFV5</accession>
<proteinExistence type="predicted"/>